<dbReference type="InterPro" id="IPR009057">
    <property type="entry name" value="Homeodomain-like_sf"/>
</dbReference>
<dbReference type="InterPro" id="IPR058031">
    <property type="entry name" value="AAA_lid_NorR"/>
</dbReference>
<protein>
    <submittedName>
        <fullName evidence="8">Sigma-54 dependent transcriptional regulator</fullName>
    </submittedName>
</protein>
<dbReference type="PROSITE" id="PS00675">
    <property type="entry name" value="SIGMA54_INTERACT_1"/>
    <property type="match status" value="1"/>
</dbReference>
<dbReference type="SMART" id="SM00382">
    <property type="entry name" value="AAA"/>
    <property type="match status" value="1"/>
</dbReference>
<dbReference type="Pfam" id="PF25601">
    <property type="entry name" value="AAA_lid_14"/>
    <property type="match status" value="1"/>
</dbReference>
<dbReference type="Gene3D" id="3.40.50.300">
    <property type="entry name" value="P-loop containing nucleotide triphosphate hydrolases"/>
    <property type="match status" value="1"/>
</dbReference>
<dbReference type="InterPro" id="IPR025944">
    <property type="entry name" value="Sigma_54_int_dom_CS"/>
</dbReference>
<dbReference type="EMBL" id="JAQZSM010000004">
    <property type="protein sequence ID" value="MDD7970762.1"/>
    <property type="molecule type" value="Genomic_DNA"/>
</dbReference>
<keyword evidence="4" id="KW-0804">Transcription</keyword>
<dbReference type="InterPro" id="IPR025662">
    <property type="entry name" value="Sigma_54_int_dom_ATP-bd_1"/>
</dbReference>
<evidence type="ECO:0000313" key="9">
    <source>
        <dbReference type="Proteomes" id="UP001431784"/>
    </source>
</evidence>
<organism evidence="8 9">
    <name type="scientific">Roseinatronobacter alkalisoli</name>
    <dbReference type="NCBI Taxonomy" id="3028235"/>
    <lineage>
        <taxon>Bacteria</taxon>
        <taxon>Pseudomonadati</taxon>
        <taxon>Pseudomonadota</taxon>
        <taxon>Alphaproteobacteria</taxon>
        <taxon>Rhodobacterales</taxon>
        <taxon>Paracoccaceae</taxon>
        <taxon>Roseinatronobacter</taxon>
    </lineage>
</organism>
<feature type="domain" description="Sigma-54 factor interaction" evidence="6">
    <location>
        <begin position="145"/>
        <end position="374"/>
    </location>
</feature>
<dbReference type="InterPro" id="IPR002078">
    <property type="entry name" value="Sigma_54_int"/>
</dbReference>
<dbReference type="Gene3D" id="3.40.50.2300">
    <property type="match status" value="1"/>
</dbReference>
<dbReference type="InterPro" id="IPR003593">
    <property type="entry name" value="AAA+_ATPase"/>
</dbReference>
<dbReference type="PANTHER" id="PTHR32071">
    <property type="entry name" value="TRANSCRIPTIONAL REGULATORY PROTEIN"/>
    <property type="match status" value="1"/>
</dbReference>
<proteinExistence type="predicted"/>
<dbReference type="Gene3D" id="1.10.8.60">
    <property type="match status" value="1"/>
</dbReference>
<keyword evidence="5" id="KW-0597">Phosphoprotein</keyword>
<gene>
    <name evidence="8" type="ORF">PUT78_06600</name>
</gene>
<evidence type="ECO:0000256" key="2">
    <source>
        <dbReference type="ARBA" id="ARBA00022840"/>
    </source>
</evidence>
<evidence type="ECO:0000256" key="3">
    <source>
        <dbReference type="ARBA" id="ARBA00023015"/>
    </source>
</evidence>
<dbReference type="SUPFAM" id="SSF46689">
    <property type="entry name" value="Homeodomain-like"/>
    <property type="match status" value="1"/>
</dbReference>
<keyword evidence="3" id="KW-0805">Transcription regulation</keyword>
<evidence type="ECO:0000256" key="5">
    <source>
        <dbReference type="PROSITE-ProRule" id="PRU00169"/>
    </source>
</evidence>
<dbReference type="SUPFAM" id="SSF52172">
    <property type="entry name" value="CheY-like"/>
    <property type="match status" value="1"/>
</dbReference>
<dbReference type="Pfam" id="PF00158">
    <property type="entry name" value="Sigma54_activat"/>
    <property type="match status" value="1"/>
</dbReference>
<evidence type="ECO:0000256" key="4">
    <source>
        <dbReference type="ARBA" id="ARBA00023163"/>
    </source>
</evidence>
<evidence type="ECO:0000256" key="1">
    <source>
        <dbReference type="ARBA" id="ARBA00022741"/>
    </source>
</evidence>
<keyword evidence="1" id="KW-0547">Nucleotide-binding</keyword>
<evidence type="ECO:0000313" key="8">
    <source>
        <dbReference type="EMBL" id="MDD7970762.1"/>
    </source>
</evidence>
<accession>A0ABT5T6M9</accession>
<name>A0ABT5T6M9_9RHOB</name>
<dbReference type="PANTHER" id="PTHR32071:SF57">
    <property type="entry name" value="C4-DICARBOXYLATE TRANSPORT TRANSCRIPTIONAL REGULATORY PROTEIN DCTD"/>
    <property type="match status" value="1"/>
</dbReference>
<dbReference type="InterPro" id="IPR027417">
    <property type="entry name" value="P-loop_NTPase"/>
</dbReference>
<dbReference type="CDD" id="cd17549">
    <property type="entry name" value="REC_DctD-like"/>
    <property type="match status" value="1"/>
</dbReference>
<feature type="domain" description="Response regulatory" evidence="7">
    <location>
        <begin position="5"/>
        <end position="119"/>
    </location>
</feature>
<dbReference type="SUPFAM" id="SSF52540">
    <property type="entry name" value="P-loop containing nucleoside triphosphate hydrolases"/>
    <property type="match status" value="1"/>
</dbReference>
<evidence type="ECO:0000259" key="7">
    <source>
        <dbReference type="PROSITE" id="PS50110"/>
    </source>
</evidence>
<dbReference type="Proteomes" id="UP001431784">
    <property type="component" value="Unassembled WGS sequence"/>
</dbReference>
<keyword evidence="9" id="KW-1185">Reference proteome</keyword>
<dbReference type="PROSITE" id="PS00688">
    <property type="entry name" value="SIGMA54_INTERACT_3"/>
    <property type="match status" value="1"/>
</dbReference>
<keyword evidence="2" id="KW-0067">ATP-binding</keyword>
<dbReference type="InterPro" id="IPR011006">
    <property type="entry name" value="CheY-like_superfamily"/>
</dbReference>
<dbReference type="Pfam" id="PF00072">
    <property type="entry name" value="Response_reg"/>
    <property type="match status" value="1"/>
</dbReference>
<feature type="modified residue" description="4-aspartylphosphate" evidence="5">
    <location>
        <position position="54"/>
    </location>
</feature>
<dbReference type="PROSITE" id="PS50045">
    <property type="entry name" value="SIGMA54_INTERACT_4"/>
    <property type="match status" value="1"/>
</dbReference>
<dbReference type="SMART" id="SM00448">
    <property type="entry name" value="REC"/>
    <property type="match status" value="1"/>
</dbReference>
<dbReference type="CDD" id="cd00009">
    <property type="entry name" value="AAA"/>
    <property type="match status" value="1"/>
</dbReference>
<reference evidence="8" key="1">
    <citation type="submission" date="2023-02" db="EMBL/GenBank/DDBJ databases">
        <title>Description of Roseinatronobacter alkalisoli sp. nov., an alkaliphilic bacerium isolated from soda soil.</title>
        <authorList>
            <person name="Wei W."/>
        </authorList>
    </citation>
    <scope>NUCLEOTIDE SEQUENCE</scope>
    <source>
        <strain evidence="8">HJB301</strain>
    </source>
</reference>
<dbReference type="RefSeq" id="WP_274351444.1">
    <property type="nucleotide sequence ID" value="NZ_JAQZSM010000004.1"/>
</dbReference>
<comment type="caution">
    <text evidence="8">The sequence shown here is derived from an EMBL/GenBank/DDBJ whole genome shotgun (WGS) entry which is preliminary data.</text>
</comment>
<sequence length="458" mass="50158">MTPPVVLLVDDDEDLRNSTTQALDLAGLQVDGFSRAEQALDRITAGFSGVVISDIRMPGLDGLTLMNRIHEIDHDVPVILITGHGDVPLAVRAMREGAHDFIEKPFSGAQLASIAVRALEFRQLVLENRRLRAAAGQADDLETRLVGRSERMIALRRQIRTIGPSDADVLIVGDTGTGKEIVARALHDLSPRAARPFIAITCSALPETLIESELFGHEAGAFPGAIRARMGKFDHARGGTILLDDIGAMPLDVQGKLLRVIEDRLISPLGSNAQHPLDARFIATSRVELVREVAAGRFREDLLYRLNVVSLRVPPLSERLEDIPQLFTRLLTDACLRHRLPARMASPAFLAELSRNDWPGNVRELRNAAERFALGVQKTDAPSASHDTSGKLADMMAVHERKLLVDALIRHQGALRPVYETLGLSRKALYDKLVRHGIDKGHFLPAGPDAADTPHEDV</sequence>
<evidence type="ECO:0000259" key="6">
    <source>
        <dbReference type="PROSITE" id="PS50045"/>
    </source>
</evidence>
<dbReference type="PROSITE" id="PS50110">
    <property type="entry name" value="RESPONSE_REGULATORY"/>
    <property type="match status" value="1"/>
</dbReference>
<dbReference type="InterPro" id="IPR001789">
    <property type="entry name" value="Sig_transdc_resp-reg_receiver"/>
</dbReference>
<dbReference type="Gene3D" id="1.10.10.60">
    <property type="entry name" value="Homeodomain-like"/>
    <property type="match status" value="1"/>
</dbReference>